<dbReference type="AlphaFoldDB" id="A0A1G7PVQ8"/>
<dbReference type="InterPro" id="IPR024983">
    <property type="entry name" value="CHAT_dom"/>
</dbReference>
<dbReference type="Pfam" id="PF12770">
    <property type="entry name" value="CHAT"/>
    <property type="match status" value="1"/>
</dbReference>
<keyword evidence="3" id="KW-1185">Reference proteome</keyword>
<evidence type="ECO:0000313" key="2">
    <source>
        <dbReference type="EMBL" id="SDF90341.1"/>
    </source>
</evidence>
<accession>A0A1G7PVQ8</accession>
<evidence type="ECO:0000259" key="1">
    <source>
        <dbReference type="Pfam" id="PF12770"/>
    </source>
</evidence>
<dbReference type="STRING" id="659014.SAMN04487996_113144"/>
<sequence>MRPPVVLCAFSNSGDAYLSQLEKEKEAISDALRERQGKGHLLLDTDSRTIKKLRDRLLLYQPQVEIIHYAGHANGSQLLMEDATVYGAGLLESIRLQKNLQLVFLNGCSTQEQVDQLLDAGVRAVIATSVEIGDDTATRFAEDFYQKLASGHSIDEAFRLATEVVTAKNNATLNTSEHQDRGIARLIKAPNTGPVWGLYLHKNHQDAAGHRLSDKSFYELHIKSQIDSKFNTSEDAILASLYNVLMTFSDELPMFEDLEKKYGEQWDPKKFDVREVKNAIINSLPSPIAEQVRKLLVTEDEPLASERLRFLINTYTVMADLLLFIMFSQLWDALVQEKIPVLDDHLKERISGFFKLGQQERQAYDVIPLIRAIHDNLKAHDVPLFVNEMAHLADLMDERDGEFFGAYVHITGIKSKYRDIAAMDDLDEGECQQDCRKTEANLCIMFKELGFCARYKFATIKNIYINKKKNQPAVFQHKMVKLDYVLVGFTDKMEDFENFTDSNSVVIYKIEDKKLSAFNLYPFVIDMNALISEKLSKIYFFYNYDKSASNTTCTYNFIKNINEKKDRLQIPALPNFLRTKTDLKISQEELETIGPEILESVEVFISYFKS</sequence>
<reference evidence="3" key="1">
    <citation type="submission" date="2016-10" db="EMBL/GenBank/DDBJ databases">
        <authorList>
            <person name="Varghese N."/>
            <person name="Submissions S."/>
        </authorList>
    </citation>
    <scope>NUCLEOTIDE SEQUENCE [LARGE SCALE GENOMIC DNA]</scope>
    <source>
        <strain evidence="3">DSM 25329</strain>
    </source>
</reference>
<organism evidence="2 3">
    <name type="scientific">Dyadobacter soli</name>
    <dbReference type="NCBI Taxonomy" id="659014"/>
    <lineage>
        <taxon>Bacteria</taxon>
        <taxon>Pseudomonadati</taxon>
        <taxon>Bacteroidota</taxon>
        <taxon>Cytophagia</taxon>
        <taxon>Cytophagales</taxon>
        <taxon>Spirosomataceae</taxon>
        <taxon>Dyadobacter</taxon>
    </lineage>
</organism>
<dbReference type="OrthoDB" id="1164785at2"/>
<name>A0A1G7PVQ8_9BACT</name>
<feature type="domain" description="CHAT" evidence="1">
    <location>
        <begin position="21"/>
        <end position="168"/>
    </location>
</feature>
<gene>
    <name evidence="2" type="ORF">SAMN04487996_113144</name>
</gene>
<protein>
    <submittedName>
        <fullName evidence="2">CHAT domain-containing protein</fullName>
    </submittedName>
</protein>
<dbReference type="Proteomes" id="UP000198748">
    <property type="component" value="Unassembled WGS sequence"/>
</dbReference>
<evidence type="ECO:0000313" key="3">
    <source>
        <dbReference type="Proteomes" id="UP000198748"/>
    </source>
</evidence>
<proteinExistence type="predicted"/>
<dbReference type="RefSeq" id="WP_090154565.1">
    <property type="nucleotide sequence ID" value="NZ_FNAN01000013.1"/>
</dbReference>
<dbReference type="EMBL" id="FNAN01000013">
    <property type="protein sequence ID" value="SDF90341.1"/>
    <property type="molecule type" value="Genomic_DNA"/>
</dbReference>